<dbReference type="OrthoDB" id="6084293at2759"/>
<feature type="domain" description="C-type lectin" evidence="8">
    <location>
        <begin position="1"/>
        <end position="112"/>
    </location>
</feature>
<feature type="domain" description="Sushi" evidence="9">
    <location>
        <begin position="866"/>
        <end position="927"/>
    </location>
</feature>
<dbReference type="Gene3D" id="3.10.100.10">
    <property type="entry name" value="Mannose-Binding Protein A, subunit A"/>
    <property type="match status" value="1"/>
</dbReference>
<name>A0A8S4PSP3_OWEFU</name>
<keyword evidence="7" id="KW-0472">Membrane</keyword>
<dbReference type="Gene3D" id="2.20.28.230">
    <property type="match status" value="1"/>
</dbReference>
<feature type="domain" description="Sushi" evidence="9">
    <location>
        <begin position="435"/>
        <end position="495"/>
    </location>
</feature>
<feature type="domain" description="Sushi" evidence="9">
    <location>
        <begin position="373"/>
        <end position="434"/>
    </location>
</feature>
<evidence type="ECO:0000256" key="7">
    <source>
        <dbReference type="SAM" id="Phobius"/>
    </source>
</evidence>
<feature type="domain" description="Sushi" evidence="9">
    <location>
        <begin position="1172"/>
        <end position="1232"/>
    </location>
</feature>
<dbReference type="PANTHER" id="PTHR19325:SF575">
    <property type="entry name" value="LOCOMOTION-RELATED PROTEIN HIKARU GENKI"/>
    <property type="match status" value="1"/>
</dbReference>
<dbReference type="Proteomes" id="UP000749559">
    <property type="component" value="Unassembled WGS sequence"/>
</dbReference>
<keyword evidence="4" id="KW-1015">Disulfide bond</keyword>
<reference evidence="10" key="1">
    <citation type="submission" date="2022-03" db="EMBL/GenBank/DDBJ databases">
        <authorList>
            <person name="Martin C."/>
        </authorList>
    </citation>
    <scope>NUCLEOTIDE SEQUENCE</scope>
</reference>
<dbReference type="SUPFAM" id="SSF56436">
    <property type="entry name" value="C-type lectin-like"/>
    <property type="match status" value="1"/>
</dbReference>
<feature type="domain" description="Sushi" evidence="9">
    <location>
        <begin position="744"/>
        <end position="804"/>
    </location>
</feature>
<evidence type="ECO:0000256" key="2">
    <source>
        <dbReference type="ARBA" id="ARBA00022729"/>
    </source>
</evidence>
<feature type="domain" description="Sushi" evidence="9">
    <location>
        <begin position="928"/>
        <end position="988"/>
    </location>
</feature>
<keyword evidence="7" id="KW-1133">Transmembrane helix</keyword>
<feature type="domain" description="Sushi" evidence="9">
    <location>
        <begin position="1233"/>
        <end position="1291"/>
    </location>
</feature>
<dbReference type="PROSITE" id="PS50923">
    <property type="entry name" value="SUSHI"/>
    <property type="match status" value="18"/>
</dbReference>
<dbReference type="SUPFAM" id="SSF57535">
    <property type="entry name" value="Complement control module/SCR domain"/>
    <property type="match status" value="21"/>
</dbReference>
<evidence type="ECO:0000256" key="5">
    <source>
        <dbReference type="ARBA" id="ARBA00023180"/>
    </source>
</evidence>
<dbReference type="CDD" id="cd00033">
    <property type="entry name" value="CCP"/>
    <property type="match status" value="15"/>
</dbReference>
<evidence type="ECO:0000313" key="10">
    <source>
        <dbReference type="EMBL" id="CAH1797058.1"/>
    </source>
</evidence>
<evidence type="ECO:0000259" key="8">
    <source>
        <dbReference type="PROSITE" id="PS50041"/>
    </source>
</evidence>
<dbReference type="CDD" id="cd00037">
    <property type="entry name" value="CLECT"/>
    <property type="match status" value="1"/>
</dbReference>
<keyword evidence="2" id="KW-0732">Signal</keyword>
<keyword evidence="3" id="KW-0677">Repeat</keyword>
<evidence type="ECO:0000256" key="1">
    <source>
        <dbReference type="ARBA" id="ARBA00022659"/>
    </source>
</evidence>
<organism evidence="10 11">
    <name type="scientific">Owenia fusiformis</name>
    <name type="common">Polychaete worm</name>
    <dbReference type="NCBI Taxonomy" id="6347"/>
    <lineage>
        <taxon>Eukaryota</taxon>
        <taxon>Metazoa</taxon>
        <taxon>Spiralia</taxon>
        <taxon>Lophotrochozoa</taxon>
        <taxon>Annelida</taxon>
        <taxon>Polychaeta</taxon>
        <taxon>Sedentaria</taxon>
        <taxon>Canalipalpata</taxon>
        <taxon>Sabellida</taxon>
        <taxon>Oweniida</taxon>
        <taxon>Oweniidae</taxon>
        <taxon>Owenia</taxon>
    </lineage>
</organism>
<feature type="domain" description="Sushi" evidence="9">
    <location>
        <begin position="496"/>
        <end position="558"/>
    </location>
</feature>
<accession>A0A8S4PSP3</accession>
<dbReference type="Pfam" id="PF00084">
    <property type="entry name" value="Sushi"/>
    <property type="match status" value="16"/>
</dbReference>
<keyword evidence="5" id="KW-0325">Glycoprotein</keyword>
<feature type="domain" description="Sushi" evidence="9">
    <location>
        <begin position="989"/>
        <end position="1049"/>
    </location>
</feature>
<feature type="domain" description="Sushi" evidence="9">
    <location>
        <begin position="236"/>
        <end position="310"/>
    </location>
</feature>
<evidence type="ECO:0000313" key="11">
    <source>
        <dbReference type="Proteomes" id="UP000749559"/>
    </source>
</evidence>
<keyword evidence="11" id="KW-1185">Reference proteome</keyword>
<feature type="non-terminal residue" evidence="10">
    <location>
        <position position="1"/>
    </location>
</feature>
<feature type="domain" description="Sushi" evidence="9">
    <location>
        <begin position="1050"/>
        <end position="1110"/>
    </location>
</feature>
<evidence type="ECO:0000259" key="9">
    <source>
        <dbReference type="PROSITE" id="PS50923"/>
    </source>
</evidence>
<dbReference type="InterPro" id="IPR016187">
    <property type="entry name" value="CTDL_fold"/>
</dbReference>
<comment type="caution">
    <text evidence="6">Lacks conserved residue(s) required for the propagation of feature annotation.</text>
</comment>
<keyword evidence="7" id="KW-0812">Transmembrane</keyword>
<evidence type="ECO:0000256" key="3">
    <source>
        <dbReference type="ARBA" id="ARBA00022737"/>
    </source>
</evidence>
<proteinExistence type="predicted"/>
<feature type="transmembrane region" description="Helical" evidence="7">
    <location>
        <begin position="1497"/>
        <end position="1519"/>
    </location>
</feature>
<dbReference type="InterPro" id="IPR001304">
    <property type="entry name" value="C-type_lectin-like"/>
</dbReference>
<dbReference type="Gene3D" id="2.10.70.10">
    <property type="entry name" value="Complement Module, domain 1"/>
    <property type="match status" value="18"/>
</dbReference>
<dbReference type="InterPro" id="IPR035976">
    <property type="entry name" value="Sushi/SCR/CCP_sf"/>
</dbReference>
<dbReference type="InterPro" id="IPR050350">
    <property type="entry name" value="Compl-Cell_Adhes-Reg"/>
</dbReference>
<evidence type="ECO:0000256" key="6">
    <source>
        <dbReference type="PROSITE-ProRule" id="PRU00302"/>
    </source>
</evidence>
<gene>
    <name evidence="10" type="ORF">OFUS_LOCUS21398</name>
</gene>
<feature type="domain" description="Sushi" evidence="9">
    <location>
        <begin position="177"/>
        <end position="235"/>
    </location>
</feature>
<feature type="domain" description="Sushi" evidence="9">
    <location>
        <begin position="680"/>
        <end position="743"/>
    </location>
</feature>
<protein>
    <submittedName>
        <fullName evidence="10">Uncharacterized protein</fullName>
    </submittedName>
</protein>
<dbReference type="SMART" id="SM00032">
    <property type="entry name" value="CCP"/>
    <property type="match status" value="22"/>
</dbReference>
<feature type="domain" description="Sushi" evidence="9">
    <location>
        <begin position="1413"/>
        <end position="1476"/>
    </location>
</feature>
<dbReference type="PANTHER" id="PTHR19325">
    <property type="entry name" value="COMPLEMENT COMPONENT-RELATED SUSHI DOMAIN-CONTAINING"/>
    <property type="match status" value="1"/>
</dbReference>
<dbReference type="InterPro" id="IPR016186">
    <property type="entry name" value="C-type_lectin-like/link_sf"/>
</dbReference>
<feature type="domain" description="Sushi" evidence="9">
    <location>
        <begin position="1352"/>
        <end position="1412"/>
    </location>
</feature>
<feature type="domain" description="Sushi" evidence="9">
    <location>
        <begin position="559"/>
        <end position="619"/>
    </location>
</feature>
<keyword evidence="1 6" id="KW-0768">Sushi</keyword>
<feature type="domain" description="Sushi" evidence="9">
    <location>
        <begin position="809"/>
        <end position="865"/>
    </location>
</feature>
<dbReference type="InterPro" id="IPR000436">
    <property type="entry name" value="Sushi_SCR_CCP_dom"/>
</dbReference>
<dbReference type="PROSITE" id="PS50041">
    <property type="entry name" value="C_TYPE_LECTIN_2"/>
    <property type="match status" value="1"/>
</dbReference>
<sequence length="1544" mass="169075">HYYLVDKDLLYEEGRVYCESAGLGKMALIHSAQHSLVAQHVLDGRNAFVGGKIEPPESNTWDNGMWLDYSPISTWVDWSENLQPETDKVIYMLKEGGWEDKKFSEKKRILCQKIYECNGVPSNVAHATRTFSTMNTYSDTYEYRCDIGYRIDASNNDFQYIRCRGGVWQSPKPCYLKDCGTPPSDSNAVVTYTNTTYGSSVNYMCHLGYSTFGSISINISCLDTSLWEPYISCGPLSCGPPPLDYMSTVDSDGTSISDISNVPEALTLYDAHLTYTCKVGYGINGSADILLESIRCMADGNWQTHIYCSHWHCGLPDVDNNATQFGLADYYFSKVRFVCLPGYLTGGDGGLTSYTITCDVNATWGSHTPCLKTSCPGAYDMDSNAIITVYGNLFGDIVRYTCHPGYGLSGLNIQSEDIYCLANRTWSSHILCERRYCGYPADDDNAAYSFIAGWYGDNITYTCHSGYRLGINQIVSEDVICQEDGTWSVHQQCYKLSCGEPWFDPYATMNTTDPDYLFEADVTYNCVNGYGIGYNGLSTETITCLDTGDWSHHTHCVRTPCNIPPADTNANITYLSTSYSDVANYTCNLGYRLFGNGSKMESIVCGADGNWSPHAPCLEVSCGTPVDDPLANVSWTSELYLSIARYDCLYGYVTLNGATYEITSCSAFGNWSIHTPCTKISCGLPVIDPNSISTASNNSNLYGSNVTYMCNHGFRIGDETNYTFDVITCQGNGSWSIHTPCQRISCGTPPKDYNSVLYASDNLFESVTRYSCNTGFYIGNTSNQYENITCQGNGTWSSHTSCEKVPCGISLPDPNAVLTTGDNLYGSNTTYTCNDGYLIAGTDDLQEIISCQADGTWTNHIGCQRVTCGSPVIDENSLMTPSDNLYESNVTYTCNTGYLIGGDMASQIETITCLKNGSWTDHTVCLPISCGIPPIDDFSTLTQSNNLFESNVTYTCHPGYLIVGFNQSQDTITCQSDGNWTSHIPCQRLSCGDPISDPNAAIVSTDSLFESTITYICNAGYLVGGNTNSSETITCQEDGRWSIHTMCLPRSCGTPIIDVHSNMTTNENLYGLNVTYTCDTGYLIGGNLTKKEMIFCDFDGNWTNHSFCEKLLCGQPPIDDNANTTVGDNRFGSVVTYTCLEGHILNGTSTIEENATCNSDGDWTAHTPCVPGLCGGINISQNVTVTVDSMFYTDTAHFSCSIGYVSLSSGSSSGTVTCLSNGTWSDDIQCVPVSCGPPPIDLNSTVTYADTVYNSVAIYECHSGFQTQGSSNDSIICQSDATWSSRVNCTHVFCGPHPSDPYADSLLINNSITDEAIYTCKPGTALSNGAVSNNSTCLVNNTWSSRDRCYPINCNNPPEDVNANTSRSFSEGLHLVTYTCIKNFYIGGTGNDSETISCSNSEGWTIHTPCSLADCGPWPVDLRASAIKSSGTLLYAVVDFKCHEGYTLTGREDGPKYKTSTCLPTRQWMAIPYCKAAKERSYKRARKIEFPPEEAEYAVVLGGSSLVIAISFVAFIVIMDTPALFKDMRDKMCRSLKTQITQHR</sequence>
<feature type="domain" description="Sushi" evidence="9">
    <location>
        <begin position="1111"/>
        <end position="1171"/>
    </location>
</feature>
<comment type="caution">
    <text evidence="10">The sequence shown here is derived from an EMBL/GenBank/DDBJ whole genome shotgun (WGS) entry which is preliminary data.</text>
</comment>
<evidence type="ECO:0000256" key="4">
    <source>
        <dbReference type="ARBA" id="ARBA00023157"/>
    </source>
</evidence>
<dbReference type="EMBL" id="CAIIXF020000010">
    <property type="protein sequence ID" value="CAH1797058.1"/>
    <property type="molecule type" value="Genomic_DNA"/>
</dbReference>